<dbReference type="PANTHER" id="PTHR36927:SF1">
    <property type="entry name" value="MDO-LIKE PROTEIN"/>
    <property type="match status" value="1"/>
</dbReference>
<dbReference type="EMBL" id="CAXAMN010022195">
    <property type="protein sequence ID" value="CAK9067252.1"/>
    <property type="molecule type" value="Genomic_DNA"/>
</dbReference>
<feature type="transmembrane region" description="Helical" evidence="1">
    <location>
        <begin position="335"/>
        <end position="357"/>
    </location>
</feature>
<keyword evidence="5" id="KW-1185">Reference proteome</keyword>
<proteinExistence type="predicted"/>
<keyword evidence="1" id="KW-1133">Transmembrane helix</keyword>
<keyword evidence="1" id="KW-0812">Transmembrane</keyword>
<keyword evidence="1" id="KW-0472">Membrane</keyword>
<accession>A0ABP0NY12</accession>
<feature type="domain" description="Acyltransferase 3" evidence="2">
    <location>
        <begin position="5"/>
        <end position="351"/>
    </location>
</feature>
<evidence type="ECO:0000313" key="4">
    <source>
        <dbReference type="EMBL" id="CAK9067325.1"/>
    </source>
</evidence>
<dbReference type="Proteomes" id="UP001642484">
    <property type="component" value="Unassembled WGS sequence"/>
</dbReference>
<feature type="transmembrane region" description="Helical" evidence="1">
    <location>
        <begin position="172"/>
        <end position="191"/>
    </location>
</feature>
<feature type="transmembrane region" description="Helical" evidence="1">
    <location>
        <begin position="12"/>
        <end position="34"/>
    </location>
</feature>
<feature type="transmembrane region" description="Helical" evidence="1">
    <location>
        <begin position="133"/>
        <end position="151"/>
    </location>
</feature>
<feature type="transmembrane region" description="Helical" evidence="1">
    <location>
        <begin position="46"/>
        <end position="73"/>
    </location>
</feature>
<feature type="transmembrane region" description="Helical" evidence="1">
    <location>
        <begin position="309"/>
        <end position="329"/>
    </location>
</feature>
<organism evidence="4 5">
    <name type="scientific">Durusdinium trenchii</name>
    <dbReference type="NCBI Taxonomy" id="1381693"/>
    <lineage>
        <taxon>Eukaryota</taxon>
        <taxon>Sar</taxon>
        <taxon>Alveolata</taxon>
        <taxon>Dinophyceae</taxon>
        <taxon>Suessiales</taxon>
        <taxon>Symbiodiniaceae</taxon>
        <taxon>Durusdinium</taxon>
    </lineage>
</organism>
<protein>
    <recommendedName>
        <fullName evidence="2">Acyltransferase 3 domain-containing protein</fullName>
    </recommendedName>
</protein>
<comment type="caution">
    <text evidence="4">The sequence shown here is derived from an EMBL/GenBank/DDBJ whole genome shotgun (WGS) entry which is preliminary data.</text>
</comment>
<reference evidence="4 5" key="1">
    <citation type="submission" date="2024-02" db="EMBL/GenBank/DDBJ databases">
        <authorList>
            <person name="Chen Y."/>
            <person name="Shah S."/>
            <person name="Dougan E. K."/>
            <person name="Thang M."/>
            <person name="Chan C."/>
        </authorList>
    </citation>
    <scope>NUCLEOTIDE SEQUENCE [LARGE SCALE GENOMIC DNA]</scope>
</reference>
<dbReference type="InterPro" id="IPR050623">
    <property type="entry name" value="Glucan_succinyl_AcylTrfase"/>
</dbReference>
<dbReference type="InterPro" id="IPR002656">
    <property type="entry name" value="Acyl_transf_3_dom"/>
</dbReference>
<feature type="transmembrane region" description="Helical" evidence="1">
    <location>
        <begin position="94"/>
        <end position="113"/>
    </location>
</feature>
<evidence type="ECO:0000313" key="5">
    <source>
        <dbReference type="Proteomes" id="UP001642484"/>
    </source>
</evidence>
<dbReference type="Pfam" id="PF01757">
    <property type="entry name" value="Acyl_transf_3"/>
    <property type="match status" value="1"/>
</dbReference>
<gene>
    <name evidence="3" type="ORF">CCMP2556_LOCUS33041</name>
    <name evidence="4" type="ORF">CCMP2556_LOCUS33079</name>
</gene>
<feature type="transmembrane region" description="Helical" evidence="1">
    <location>
        <begin position="239"/>
        <end position="257"/>
    </location>
</feature>
<feature type="transmembrane region" description="Helical" evidence="1">
    <location>
        <begin position="269"/>
        <end position="297"/>
    </location>
</feature>
<sequence>MARLIYIDNLRSALSVLVVGHHSALAVSGLGSWYFSVSEPHLEEPIASAVVATLLFTTQAFLTGLLFLIAGLLTPRSLAEKGAWKYFLGRLWRLALPALLVGLPVHHFSQWLGDQFSGGEASTLDFRLSSGPGVAWFELWLLAFETVFLLVSPKQARRALKSVGRSVNLGSIFLCVVFLAFVQFAVEMHVAKPLASVFPHWRGLSHHIIHTPLYGFCFGCGSLCETSLLTMLSAHARPLGIACALSMGLCFLFALGRDQTQPERASNSLAVAIGALMTVSVCAGASIRLLVAFEAYFSKRSLLSDLSGLSYAVNLLHPMIVVLLTPLVATLSLGLISQIAILWASSAAVSYGVAGLIRCISIV</sequence>
<dbReference type="EMBL" id="CAXAMN010022206">
    <property type="protein sequence ID" value="CAK9067325.1"/>
    <property type="molecule type" value="Genomic_DNA"/>
</dbReference>
<dbReference type="PANTHER" id="PTHR36927">
    <property type="entry name" value="BLR4337 PROTEIN"/>
    <property type="match status" value="1"/>
</dbReference>
<evidence type="ECO:0000259" key="2">
    <source>
        <dbReference type="Pfam" id="PF01757"/>
    </source>
</evidence>
<evidence type="ECO:0000256" key="1">
    <source>
        <dbReference type="SAM" id="Phobius"/>
    </source>
</evidence>
<evidence type="ECO:0000313" key="3">
    <source>
        <dbReference type="EMBL" id="CAK9067252.1"/>
    </source>
</evidence>
<name>A0ABP0NY12_9DINO</name>